<dbReference type="SUPFAM" id="SSF56112">
    <property type="entry name" value="Protein kinase-like (PK-like)"/>
    <property type="match status" value="1"/>
</dbReference>
<reference evidence="2 3" key="1">
    <citation type="submission" date="2015-10" db="EMBL/GenBank/DDBJ databases">
        <title>Genome analyses suggest a sexual origin of heterokaryosis in a supposedly ancient asexual fungus.</title>
        <authorList>
            <person name="Ropars J."/>
            <person name="Sedzielewska K."/>
            <person name="Noel J."/>
            <person name="Charron P."/>
            <person name="Farinelli L."/>
            <person name="Marton T."/>
            <person name="Kruger M."/>
            <person name="Pelin A."/>
            <person name="Brachmann A."/>
            <person name="Corradi N."/>
        </authorList>
    </citation>
    <scope>NUCLEOTIDE SEQUENCE [LARGE SCALE GENOMIC DNA]</scope>
    <source>
        <strain evidence="2 3">A4</strain>
    </source>
</reference>
<feature type="domain" description="Protein kinase" evidence="1">
    <location>
        <begin position="1"/>
        <end position="149"/>
    </location>
</feature>
<dbReference type="EMBL" id="LLXI01001740">
    <property type="protein sequence ID" value="PKY54968.1"/>
    <property type="molecule type" value="Genomic_DNA"/>
</dbReference>
<dbReference type="InterPro" id="IPR000719">
    <property type="entry name" value="Prot_kinase_dom"/>
</dbReference>
<dbReference type="PROSITE" id="PS50011">
    <property type="entry name" value="PROTEIN_KINASE_DOM"/>
    <property type="match status" value="1"/>
</dbReference>
<evidence type="ECO:0000259" key="1">
    <source>
        <dbReference type="PROSITE" id="PS50011"/>
    </source>
</evidence>
<proteinExistence type="predicted"/>
<sequence length="149" mass="16422">MGICTHISTGIESIHEHDLVHGHLHGENILIESEINSDAKIADTGLHGPVYKQISSEQIYGVIPFVAPVEVQYPKNLIFIASCLGNWFTTICDSIGPTELLNQFGTAEEIKFASLENLIHNNVPSLEKAIYSSRPLNSINIESPIPEKF</sequence>
<dbReference type="GO" id="GO:0004672">
    <property type="term" value="F:protein kinase activity"/>
    <property type="evidence" value="ECO:0007669"/>
    <property type="project" value="InterPro"/>
</dbReference>
<gene>
    <name evidence="2" type="ORF">RhiirA4_474103</name>
</gene>
<accession>A0A2I1H7V7</accession>
<protein>
    <recommendedName>
        <fullName evidence="1">Protein kinase domain-containing protein</fullName>
    </recommendedName>
</protein>
<dbReference type="GO" id="GO:0005524">
    <property type="term" value="F:ATP binding"/>
    <property type="evidence" value="ECO:0007669"/>
    <property type="project" value="InterPro"/>
</dbReference>
<comment type="caution">
    <text evidence="2">The sequence shown here is derived from an EMBL/GenBank/DDBJ whole genome shotgun (WGS) entry which is preliminary data.</text>
</comment>
<dbReference type="VEuPathDB" id="FungiDB:RhiirA1_461613"/>
<name>A0A2I1H7V7_9GLOM</name>
<dbReference type="AlphaFoldDB" id="A0A2I1H7V7"/>
<dbReference type="Pfam" id="PF07714">
    <property type="entry name" value="PK_Tyr_Ser-Thr"/>
    <property type="match status" value="1"/>
</dbReference>
<dbReference type="Proteomes" id="UP000234323">
    <property type="component" value="Unassembled WGS sequence"/>
</dbReference>
<dbReference type="InterPro" id="IPR011009">
    <property type="entry name" value="Kinase-like_dom_sf"/>
</dbReference>
<keyword evidence="3" id="KW-1185">Reference proteome</keyword>
<evidence type="ECO:0000313" key="2">
    <source>
        <dbReference type="EMBL" id="PKY54968.1"/>
    </source>
</evidence>
<evidence type="ECO:0000313" key="3">
    <source>
        <dbReference type="Proteomes" id="UP000234323"/>
    </source>
</evidence>
<dbReference type="InterPro" id="IPR001245">
    <property type="entry name" value="Ser-Thr/Tyr_kinase_cat_dom"/>
</dbReference>
<organism evidence="2 3">
    <name type="scientific">Rhizophagus irregularis</name>
    <dbReference type="NCBI Taxonomy" id="588596"/>
    <lineage>
        <taxon>Eukaryota</taxon>
        <taxon>Fungi</taxon>
        <taxon>Fungi incertae sedis</taxon>
        <taxon>Mucoromycota</taxon>
        <taxon>Glomeromycotina</taxon>
        <taxon>Glomeromycetes</taxon>
        <taxon>Glomerales</taxon>
        <taxon>Glomeraceae</taxon>
        <taxon>Rhizophagus</taxon>
    </lineage>
</organism>
<dbReference type="Gene3D" id="1.10.510.10">
    <property type="entry name" value="Transferase(Phosphotransferase) domain 1"/>
    <property type="match status" value="1"/>
</dbReference>